<dbReference type="Gene3D" id="3.30.428.10">
    <property type="entry name" value="HIT-like"/>
    <property type="match status" value="1"/>
</dbReference>
<dbReference type="STRING" id="2316362.A0A4Q2DV27"/>
<sequence length="119" mass="13889">MSSWDTALRTYVLKPADELPSSLLFRSSEKFFTIFDGYPKSIFHFLILPRLYDDAGYSERDVTNLKSLLQTDKEKARELVTGLKSEALEVKKQIEEEMVERYGYKWDVWIGFHAVPSMV</sequence>
<dbReference type="EMBL" id="SDEE01000025">
    <property type="protein sequence ID" value="RXW24119.1"/>
    <property type="molecule type" value="Genomic_DNA"/>
</dbReference>
<evidence type="ECO:0008006" key="3">
    <source>
        <dbReference type="Google" id="ProtNLM"/>
    </source>
</evidence>
<dbReference type="InterPro" id="IPR036265">
    <property type="entry name" value="HIT-like_sf"/>
</dbReference>
<protein>
    <recommendedName>
        <fullName evidence="3">HIT domain-containing protein</fullName>
    </recommendedName>
</protein>
<proteinExistence type="predicted"/>
<dbReference type="SUPFAM" id="SSF54197">
    <property type="entry name" value="HIT-like"/>
    <property type="match status" value="1"/>
</dbReference>
<evidence type="ECO:0000313" key="1">
    <source>
        <dbReference type="EMBL" id="RXW24119.1"/>
    </source>
</evidence>
<dbReference type="OrthoDB" id="3512845at2759"/>
<comment type="caution">
    <text evidence="1">The sequence shown here is derived from an EMBL/GenBank/DDBJ whole genome shotgun (WGS) entry which is preliminary data.</text>
</comment>
<accession>A0A4Q2DV27</accession>
<dbReference type="Proteomes" id="UP000290288">
    <property type="component" value="Unassembled WGS sequence"/>
</dbReference>
<keyword evidence="2" id="KW-1185">Reference proteome</keyword>
<dbReference type="AlphaFoldDB" id="A0A4Q2DV27"/>
<evidence type="ECO:0000313" key="2">
    <source>
        <dbReference type="Proteomes" id="UP000290288"/>
    </source>
</evidence>
<organism evidence="1 2">
    <name type="scientific">Candolleomyces aberdarensis</name>
    <dbReference type="NCBI Taxonomy" id="2316362"/>
    <lineage>
        <taxon>Eukaryota</taxon>
        <taxon>Fungi</taxon>
        <taxon>Dikarya</taxon>
        <taxon>Basidiomycota</taxon>
        <taxon>Agaricomycotina</taxon>
        <taxon>Agaricomycetes</taxon>
        <taxon>Agaricomycetidae</taxon>
        <taxon>Agaricales</taxon>
        <taxon>Agaricineae</taxon>
        <taxon>Psathyrellaceae</taxon>
        <taxon>Candolleomyces</taxon>
    </lineage>
</organism>
<gene>
    <name evidence="1" type="ORF">EST38_g1733</name>
</gene>
<name>A0A4Q2DV27_9AGAR</name>
<reference evidence="1 2" key="1">
    <citation type="submission" date="2019-01" db="EMBL/GenBank/DDBJ databases">
        <title>Draft genome sequence of Psathyrella aberdarensis IHI B618.</title>
        <authorList>
            <person name="Buettner E."/>
            <person name="Kellner H."/>
        </authorList>
    </citation>
    <scope>NUCLEOTIDE SEQUENCE [LARGE SCALE GENOMIC DNA]</scope>
    <source>
        <strain evidence="1 2">IHI B618</strain>
    </source>
</reference>